<organism evidence="4">
    <name type="scientific">Ectopseudomonas mendocina (strain ymp)</name>
    <name type="common">Pseudomonas mendocina</name>
    <dbReference type="NCBI Taxonomy" id="399739"/>
    <lineage>
        <taxon>Bacteria</taxon>
        <taxon>Pseudomonadati</taxon>
        <taxon>Pseudomonadota</taxon>
        <taxon>Gammaproteobacteria</taxon>
        <taxon>Pseudomonadales</taxon>
        <taxon>Pseudomonadaceae</taxon>
        <taxon>Ectopseudomonas</taxon>
    </lineage>
</organism>
<dbReference type="GO" id="GO:0005886">
    <property type="term" value="C:plasma membrane"/>
    <property type="evidence" value="ECO:0007669"/>
    <property type="project" value="UniProtKB-SubCell"/>
</dbReference>
<sequence>MSSLILPAEQDMRRPLVASVHWRRRCVALAATLALHLGLGALLLAHWQVGEPPAPQVSTVQLQLLTLAPPAPPAPPVALPEPPPVQSAQPDPAIERQRLEQAALARKRAEQQRLEQEQQRQREAQQREQERQRREAEAREQLEQQRLAEAREQAERQRAAAAAERARQAEAAAASREFLPIAKQAPAYPQRALDKGLEGQCTVRYRVNEQGRVENPEAEPDCHPLFVRPSLNAAKSFRYQPRVIDGRAVAVSNVRNTFTYRIE</sequence>
<dbReference type="SUPFAM" id="SSF74653">
    <property type="entry name" value="TolA/TonB C-terminal domain"/>
    <property type="match status" value="1"/>
</dbReference>
<dbReference type="GO" id="GO:0015031">
    <property type="term" value="P:protein transport"/>
    <property type="evidence" value="ECO:0007669"/>
    <property type="project" value="UniProtKB-UniRule"/>
</dbReference>
<dbReference type="PROSITE" id="PS52015">
    <property type="entry name" value="TONB_CTD"/>
    <property type="match status" value="1"/>
</dbReference>
<name>A4XZP1_ECTM1</name>
<evidence type="ECO:0000256" key="2">
    <source>
        <dbReference type="SAM" id="MobiDB-lite"/>
    </source>
</evidence>
<keyword evidence="1" id="KW-0813">Transport</keyword>
<dbReference type="Pfam" id="PF03544">
    <property type="entry name" value="TonB_C"/>
    <property type="match status" value="1"/>
</dbReference>
<evidence type="ECO:0000313" key="4">
    <source>
        <dbReference type="EMBL" id="ABP86807.1"/>
    </source>
</evidence>
<dbReference type="GO" id="GO:0015891">
    <property type="term" value="P:siderophore transport"/>
    <property type="evidence" value="ECO:0007669"/>
    <property type="project" value="InterPro"/>
</dbReference>
<dbReference type="InterPro" id="IPR037682">
    <property type="entry name" value="TonB_C"/>
</dbReference>
<comment type="subcellular location">
    <subcellularLocation>
        <location evidence="1">Cell inner membrane</location>
        <topology evidence="1">Single-pass membrane protein</topology>
        <orientation evidence="1">Periplasmic side</orientation>
    </subcellularLocation>
</comment>
<dbReference type="InterPro" id="IPR051045">
    <property type="entry name" value="TonB-dependent_transducer"/>
</dbReference>
<feature type="domain" description="TonB C-terminal" evidence="3">
    <location>
        <begin position="173"/>
        <end position="263"/>
    </location>
</feature>
<reference evidence="4" key="1">
    <citation type="submission" date="2007-04" db="EMBL/GenBank/DDBJ databases">
        <title>Complete sequence of Pseudomonas mendocina ymp.</title>
        <authorList>
            <consortium name="US DOE Joint Genome Institute"/>
            <person name="Copeland A."/>
            <person name="Lucas S."/>
            <person name="Lapidus A."/>
            <person name="Barry K."/>
            <person name="Glavina del Rio T."/>
            <person name="Dalin E."/>
            <person name="Tice H."/>
            <person name="Pitluck S."/>
            <person name="Kiss H."/>
            <person name="Brettin T."/>
            <person name="Detter J.C."/>
            <person name="Bruce D."/>
            <person name="Han C."/>
            <person name="Schmutz J."/>
            <person name="Larimer F."/>
            <person name="Land M."/>
            <person name="Hauser L."/>
            <person name="Kyrpides N."/>
            <person name="Mikhailova N."/>
            <person name="Hersman L."/>
            <person name="Dubois J."/>
            <person name="Maurice P."/>
            <person name="Richardson P."/>
        </authorList>
    </citation>
    <scope>NUCLEOTIDE SEQUENCE [LARGE SCALE GENOMIC DNA]</scope>
    <source>
        <strain evidence="4">Ymp</strain>
    </source>
</reference>
<dbReference type="AlphaFoldDB" id="A4XZP1"/>
<dbReference type="PANTHER" id="PTHR33446">
    <property type="entry name" value="PROTEIN TONB-RELATED"/>
    <property type="match status" value="1"/>
</dbReference>
<dbReference type="GO" id="GO:0031992">
    <property type="term" value="F:energy transducer activity"/>
    <property type="evidence" value="ECO:0007669"/>
    <property type="project" value="InterPro"/>
</dbReference>
<dbReference type="PATRIC" id="fig|399739.8.peg.4112"/>
<dbReference type="GO" id="GO:0055085">
    <property type="term" value="P:transmembrane transport"/>
    <property type="evidence" value="ECO:0007669"/>
    <property type="project" value="InterPro"/>
</dbReference>
<keyword evidence="1" id="KW-0653">Protein transport</keyword>
<feature type="compositionally biased region" description="Basic and acidic residues" evidence="2">
    <location>
        <begin position="107"/>
        <end position="142"/>
    </location>
</feature>
<protein>
    <recommendedName>
        <fullName evidence="1">Protein TonB</fullName>
    </recommendedName>
</protein>
<dbReference type="GO" id="GO:0030288">
    <property type="term" value="C:outer membrane-bounded periplasmic space"/>
    <property type="evidence" value="ECO:0007669"/>
    <property type="project" value="InterPro"/>
</dbReference>
<evidence type="ECO:0000256" key="1">
    <source>
        <dbReference type="RuleBase" id="RU362123"/>
    </source>
</evidence>
<keyword evidence="1" id="KW-0997">Cell inner membrane</keyword>
<accession>A4XZP1</accession>
<comment type="similarity">
    <text evidence="1">Belongs to the TonB family.</text>
</comment>
<dbReference type="OrthoDB" id="1628901at2"/>
<gene>
    <name evidence="4" type="ordered locus">Pmen_4060</name>
</gene>
<keyword evidence="1" id="KW-1003">Cell membrane</keyword>
<dbReference type="HOGENOM" id="CLU_088571_0_0_6"/>
<proteinExistence type="inferred from homology"/>
<dbReference type="PRINTS" id="PR01374">
    <property type="entry name" value="TONBPROTEIN"/>
</dbReference>
<dbReference type="eggNOG" id="COG0810">
    <property type="taxonomic scope" value="Bacteria"/>
</dbReference>
<dbReference type="STRING" id="399739.Pmen_4060"/>
<comment type="function">
    <text evidence="1">Interacts with outer membrane receptor proteins that carry out high-affinity binding and energy dependent uptake into the periplasmic space of specific substrates. It could act to transduce energy from the cytoplasmic membrane to specific energy-requiring processes in the outer membrane, resulting in the release into the periplasm of ligands bound by these outer membrane proteins.</text>
</comment>
<dbReference type="KEGG" id="pmy:Pmen_4060"/>
<dbReference type="EMBL" id="CP000680">
    <property type="protein sequence ID" value="ABP86807.1"/>
    <property type="molecule type" value="Genomic_DNA"/>
</dbReference>
<dbReference type="InterPro" id="IPR003538">
    <property type="entry name" value="TonB"/>
</dbReference>
<keyword evidence="1" id="KW-0735">Signal-anchor</keyword>
<keyword evidence="1" id="KW-0472">Membrane</keyword>
<keyword evidence="1" id="KW-0812">Transmembrane</keyword>
<dbReference type="Gene3D" id="3.30.1150.10">
    <property type="match status" value="1"/>
</dbReference>
<feature type="region of interest" description="Disordered" evidence="2">
    <location>
        <begin position="102"/>
        <end position="142"/>
    </location>
</feature>
<evidence type="ECO:0000259" key="3">
    <source>
        <dbReference type="PROSITE" id="PS52015"/>
    </source>
</evidence>